<keyword evidence="2" id="KW-1185">Reference proteome</keyword>
<evidence type="ECO:0000313" key="1">
    <source>
        <dbReference type="EMBL" id="KAJ7306852.1"/>
    </source>
</evidence>
<accession>A0AAD6Z4E3</accession>
<dbReference type="Proteomes" id="UP001218218">
    <property type="component" value="Unassembled WGS sequence"/>
</dbReference>
<sequence>MTAIGEDWVIVFVTTFLLSPKTFPVSEFTMAGARGSPPDLPAELWMYIHRLALSDISPLAKLHAQDETIRYNGPEHPMSDKNLKPFFKAARSLQRVCRLWAKLAQDLLYENIRVNETRRWPSLSNALLQPEIAILVRNVRLSPTRFDHNEFMLRHCGPHINVLVQPEFPRSERLYTATLHTPLPPLLSLTRVYWIESAWSAPLLRAVLAAAPNIQHLSLSSSPSIGTGLSAATLPVFPPLPRLQSLVLLPLTPSCVYAILHATNLAQLTHLTIAPVHLEWPAFPVLPALRALTLFDDRAPAPLPFPPAPPPRVPFPAILALLPALAALHYSPARLSATDAPPPPDARAPALTCVHLYLGAEWLAGEALGRLRAHAAALCGAAFGALERVVLDGPGWVAGAGPCAGWEEWAEWRDLNGRGCGVVVGER</sequence>
<gene>
    <name evidence="1" type="ORF">DFH08DRAFT_1088882</name>
</gene>
<proteinExistence type="predicted"/>
<protein>
    <recommendedName>
        <fullName evidence="3">F-box domain-containing protein</fullName>
    </recommendedName>
</protein>
<dbReference type="EMBL" id="JARIHO010000091">
    <property type="protein sequence ID" value="KAJ7306852.1"/>
    <property type="molecule type" value="Genomic_DNA"/>
</dbReference>
<name>A0AAD6Z4E3_9AGAR</name>
<evidence type="ECO:0008006" key="3">
    <source>
        <dbReference type="Google" id="ProtNLM"/>
    </source>
</evidence>
<comment type="caution">
    <text evidence="1">The sequence shown here is derived from an EMBL/GenBank/DDBJ whole genome shotgun (WGS) entry which is preliminary data.</text>
</comment>
<organism evidence="1 2">
    <name type="scientific">Mycena albidolilacea</name>
    <dbReference type="NCBI Taxonomy" id="1033008"/>
    <lineage>
        <taxon>Eukaryota</taxon>
        <taxon>Fungi</taxon>
        <taxon>Dikarya</taxon>
        <taxon>Basidiomycota</taxon>
        <taxon>Agaricomycotina</taxon>
        <taxon>Agaricomycetes</taxon>
        <taxon>Agaricomycetidae</taxon>
        <taxon>Agaricales</taxon>
        <taxon>Marasmiineae</taxon>
        <taxon>Mycenaceae</taxon>
        <taxon>Mycena</taxon>
    </lineage>
</organism>
<evidence type="ECO:0000313" key="2">
    <source>
        <dbReference type="Proteomes" id="UP001218218"/>
    </source>
</evidence>
<reference evidence="1" key="1">
    <citation type="submission" date="2023-03" db="EMBL/GenBank/DDBJ databases">
        <title>Massive genome expansion in bonnet fungi (Mycena s.s.) driven by repeated elements and novel gene families across ecological guilds.</title>
        <authorList>
            <consortium name="Lawrence Berkeley National Laboratory"/>
            <person name="Harder C.B."/>
            <person name="Miyauchi S."/>
            <person name="Viragh M."/>
            <person name="Kuo A."/>
            <person name="Thoen E."/>
            <person name="Andreopoulos B."/>
            <person name="Lu D."/>
            <person name="Skrede I."/>
            <person name="Drula E."/>
            <person name="Henrissat B."/>
            <person name="Morin E."/>
            <person name="Kohler A."/>
            <person name="Barry K."/>
            <person name="LaButti K."/>
            <person name="Morin E."/>
            <person name="Salamov A."/>
            <person name="Lipzen A."/>
            <person name="Mereny Z."/>
            <person name="Hegedus B."/>
            <person name="Baldrian P."/>
            <person name="Stursova M."/>
            <person name="Weitz H."/>
            <person name="Taylor A."/>
            <person name="Grigoriev I.V."/>
            <person name="Nagy L.G."/>
            <person name="Martin F."/>
            <person name="Kauserud H."/>
        </authorList>
    </citation>
    <scope>NUCLEOTIDE SEQUENCE</scope>
    <source>
        <strain evidence="1">CBHHK002</strain>
    </source>
</reference>
<dbReference type="SUPFAM" id="SSF52047">
    <property type="entry name" value="RNI-like"/>
    <property type="match status" value="1"/>
</dbReference>
<dbReference type="AlphaFoldDB" id="A0AAD6Z4E3"/>